<dbReference type="InterPro" id="IPR050942">
    <property type="entry name" value="F-box_BR-signaling"/>
</dbReference>
<evidence type="ECO:0000259" key="1">
    <source>
        <dbReference type="Pfam" id="PF03478"/>
    </source>
</evidence>
<dbReference type="Pfam" id="PF03478">
    <property type="entry name" value="Beta-prop_KIB1-4"/>
    <property type="match status" value="1"/>
</dbReference>
<dbReference type="InterPro" id="IPR036047">
    <property type="entry name" value="F-box-like_dom_sf"/>
</dbReference>
<proteinExistence type="predicted"/>
<dbReference type="AlphaFoldDB" id="A0A7J6WZY1"/>
<name>A0A7J6WZY1_THATH</name>
<dbReference type="EMBL" id="JABWDY010007318">
    <property type="protein sequence ID" value="KAF5203029.1"/>
    <property type="molecule type" value="Genomic_DNA"/>
</dbReference>
<dbReference type="InterPro" id="IPR005174">
    <property type="entry name" value="KIB1-4_b-propeller"/>
</dbReference>
<feature type="domain" description="KIB1-4 beta-propeller" evidence="1">
    <location>
        <begin position="85"/>
        <end position="377"/>
    </location>
</feature>
<comment type="caution">
    <text evidence="2">The sequence shown here is derived from an EMBL/GenBank/DDBJ whole genome shotgun (WGS) entry which is preliminary data.</text>
</comment>
<accession>A0A7J6WZY1</accession>
<sequence>MQDSILILPPPMNPSKVLSRWPELPSELLDVIARKLISYVDYVRLRAVCPSWRLNLPKKPSFTQLPLLLLPHYENNIVSETHCSLFNLSDEKTYRLELPEVIAKGKQCWGSPHGWLVVLDEEGPFLSLLNPLTRDQIQLPSLFFFPSTLQNDQVSNIVLPWDSIGYLRNSYVVKAALFAKPSVSTDFIVMVIMEDGPCSLVFFRSGDVAWTLIREAKLNVYKDVVCFQGKFFVVDSSGSVYICHLAASPNVVKVADPPENPFADVPEKMYLVESVNELLLVYRHHIHLDGRSYDSTYYFTVHKPDFSESRWSNVDNMGDQVLFLGTNCSFSLSARNCPTCRGNSIYYTDDYRFPVGSLGESQSRSDCIRGYDLGVFNLDYGGVDMLPSCPVSNLFNIKYLRPAPVWITLSP</sequence>
<dbReference type="PANTHER" id="PTHR44259">
    <property type="entry name" value="OS07G0183000 PROTEIN-RELATED"/>
    <property type="match status" value="1"/>
</dbReference>
<dbReference type="PANTHER" id="PTHR44259:SF114">
    <property type="entry name" value="OS06G0707300 PROTEIN"/>
    <property type="match status" value="1"/>
</dbReference>
<dbReference type="Proteomes" id="UP000554482">
    <property type="component" value="Unassembled WGS sequence"/>
</dbReference>
<dbReference type="OrthoDB" id="842701at2759"/>
<evidence type="ECO:0000313" key="2">
    <source>
        <dbReference type="EMBL" id="KAF5203029.1"/>
    </source>
</evidence>
<evidence type="ECO:0000313" key="3">
    <source>
        <dbReference type="Proteomes" id="UP000554482"/>
    </source>
</evidence>
<gene>
    <name evidence="2" type="ORF">FRX31_007384</name>
</gene>
<reference evidence="2 3" key="1">
    <citation type="submission" date="2020-06" db="EMBL/GenBank/DDBJ databases">
        <title>Transcriptomic and genomic resources for Thalictrum thalictroides and T. hernandezii: Facilitating candidate gene discovery in an emerging model plant lineage.</title>
        <authorList>
            <person name="Arias T."/>
            <person name="Riano-Pachon D.M."/>
            <person name="Di Stilio V.S."/>
        </authorList>
    </citation>
    <scope>NUCLEOTIDE SEQUENCE [LARGE SCALE GENOMIC DNA]</scope>
    <source>
        <strain evidence="3">cv. WT478/WT964</strain>
        <tissue evidence="2">Leaves</tissue>
    </source>
</reference>
<organism evidence="2 3">
    <name type="scientific">Thalictrum thalictroides</name>
    <name type="common">Rue-anemone</name>
    <name type="synonym">Anemone thalictroides</name>
    <dbReference type="NCBI Taxonomy" id="46969"/>
    <lineage>
        <taxon>Eukaryota</taxon>
        <taxon>Viridiplantae</taxon>
        <taxon>Streptophyta</taxon>
        <taxon>Embryophyta</taxon>
        <taxon>Tracheophyta</taxon>
        <taxon>Spermatophyta</taxon>
        <taxon>Magnoliopsida</taxon>
        <taxon>Ranunculales</taxon>
        <taxon>Ranunculaceae</taxon>
        <taxon>Thalictroideae</taxon>
        <taxon>Thalictrum</taxon>
    </lineage>
</organism>
<keyword evidence="3" id="KW-1185">Reference proteome</keyword>
<protein>
    <submittedName>
        <fullName evidence="2">F-box protein skip23</fullName>
    </submittedName>
</protein>
<dbReference type="SUPFAM" id="SSF81383">
    <property type="entry name" value="F-box domain"/>
    <property type="match status" value="1"/>
</dbReference>